<evidence type="ECO:0000313" key="3">
    <source>
        <dbReference type="Proteomes" id="UP000324832"/>
    </source>
</evidence>
<dbReference type="PANTHER" id="PTHR46849:SF1">
    <property type="entry name" value="RCC1 DOMAIN-CONTAINING PROTEIN 1"/>
    <property type="match status" value="1"/>
</dbReference>
<dbReference type="Pfam" id="PF13540">
    <property type="entry name" value="RCC1_2"/>
    <property type="match status" value="2"/>
</dbReference>
<reference evidence="2 3" key="1">
    <citation type="submission" date="2017-07" db="EMBL/GenBank/DDBJ databases">
        <authorList>
            <person name="Talla V."/>
            <person name="Backstrom N."/>
        </authorList>
    </citation>
    <scope>NUCLEOTIDE SEQUENCE [LARGE SCALE GENOMIC DNA]</scope>
</reference>
<dbReference type="PANTHER" id="PTHR46849">
    <property type="entry name" value="RCC1 DOMAIN-CONTAINING PROTEIN 1"/>
    <property type="match status" value="1"/>
</dbReference>
<keyword evidence="3" id="KW-1185">Reference proteome</keyword>
<gene>
    <name evidence="2" type="ORF">LSINAPIS_LOCUS7632</name>
</gene>
<sequence length="182" mass="20035">MPHQPTTIGKCPRAAVCLRSAPEDKTRRLQLGHGDLNNLENPKEVEALAGINIVKVSTGGWHSCALSEHGDLYVWGWNNTGQLGIKQKEEPFLLRSYGIPMLIDLYDDDGKEIEVNIKDVDCGSKHTAILLEDGSVWTSGGNKYGQLGFSVKTTQLDYFKKAFVSDSNQSVICALWNTVVLS</sequence>
<dbReference type="InterPro" id="IPR052830">
    <property type="entry name" value="RCC1_domain-containing"/>
</dbReference>
<evidence type="ECO:0000313" key="2">
    <source>
        <dbReference type="EMBL" id="VVC96052.1"/>
    </source>
</evidence>
<dbReference type="SUPFAM" id="SSF50985">
    <property type="entry name" value="RCC1/BLIP-II"/>
    <property type="match status" value="1"/>
</dbReference>
<dbReference type="Gene3D" id="2.130.10.30">
    <property type="entry name" value="Regulator of chromosome condensation 1/beta-lactamase-inhibitor protein II"/>
    <property type="match status" value="1"/>
</dbReference>
<feature type="repeat" description="RCC1" evidence="1">
    <location>
        <begin position="70"/>
        <end position="133"/>
    </location>
</feature>
<feature type="repeat" description="RCC1" evidence="1">
    <location>
        <begin position="16"/>
        <end position="69"/>
    </location>
</feature>
<dbReference type="EMBL" id="FZQP02002548">
    <property type="protein sequence ID" value="VVC96052.1"/>
    <property type="molecule type" value="Genomic_DNA"/>
</dbReference>
<dbReference type="InterPro" id="IPR009091">
    <property type="entry name" value="RCC1/BLIP-II"/>
</dbReference>
<proteinExistence type="predicted"/>
<organism evidence="2 3">
    <name type="scientific">Leptidea sinapis</name>
    <dbReference type="NCBI Taxonomy" id="189913"/>
    <lineage>
        <taxon>Eukaryota</taxon>
        <taxon>Metazoa</taxon>
        <taxon>Ecdysozoa</taxon>
        <taxon>Arthropoda</taxon>
        <taxon>Hexapoda</taxon>
        <taxon>Insecta</taxon>
        <taxon>Pterygota</taxon>
        <taxon>Neoptera</taxon>
        <taxon>Endopterygota</taxon>
        <taxon>Lepidoptera</taxon>
        <taxon>Glossata</taxon>
        <taxon>Ditrysia</taxon>
        <taxon>Papilionoidea</taxon>
        <taxon>Pieridae</taxon>
        <taxon>Dismorphiinae</taxon>
        <taxon>Leptidea</taxon>
    </lineage>
</organism>
<dbReference type="InterPro" id="IPR000408">
    <property type="entry name" value="Reg_chr_condens"/>
</dbReference>
<dbReference type="PROSITE" id="PS50012">
    <property type="entry name" value="RCC1_3"/>
    <property type="match status" value="2"/>
</dbReference>
<evidence type="ECO:0008006" key="4">
    <source>
        <dbReference type="Google" id="ProtNLM"/>
    </source>
</evidence>
<evidence type="ECO:0000256" key="1">
    <source>
        <dbReference type="PROSITE-ProRule" id="PRU00235"/>
    </source>
</evidence>
<dbReference type="Proteomes" id="UP000324832">
    <property type="component" value="Unassembled WGS sequence"/>
</dbReference>
<name>A0A5E4QCN0_9NEOP</name>
<protein>
    <recommendedName>
        <fullName evidence="4">RCC1 domain-containing protein</fullName>
    </recommendedName>
</protein>
<dbReference type="AlphaFoldDB" id="A0A5E4QCN0"/>
<accession>A0A5E4QCN0</accession>